<dbReference type="OrthoDB" id="5086500at2759"/>
<dbReference type="Pfam" id="PF20246">
    <property type="entry name" value="DUF6601"/>
    <property type="match status" value="1"/>
</dbReference>
<dbReference type="AlphaFoldDB" id="A0A9W9JXD2"/>
<dbReference type="InterPro" id="IPR046536">
    <property type="entry name" value="DUF6601"/>
</dbReference>
<accession>A0A9W9JXD2</accession>
<evidence type="ECO:0000256" key="1">
    <source>
        <dbReference type="SAM" id="Phobius"/>
    </source>
</evidence>
<keyword evidence="3" id="KW-1185">Reference proteome</keyword>
<organism evidence="2 3">
    <name type="scientific">Penicillium argentinense</name>
    <dbReference type="NCBI Taxonomy" id="1131581"/>
    <lineage>
        <taxon>Eukaryota</taxon>
        <taxon>Fungi</taxon>
        <taxon>Dikarya</taxon>
        <taxon>Ascomycota</taxon>
        <taxon>Pezizomycotina</taxon>
        <taxon>Eurotiomycetes</taxon>
        <taxon>Eurotiomycetidae</taxon>
        <taxon>Eurotiales</taxon>
        <taxon>Aspergillaceae</taxon>
        <taxon>Penicillium</taxon>
    </lineage>
</organism>
<evidence type="ECO:0000313" key="2">
    <source>
        <dbReference type="EMBL" id="KAJ5084975.1"/>
    </source>
</evidence>
<keyword evidence="1" id="KW-1133">Transmembrane helix</keyword>
<dbReference type="Proteomes" id="UP001149074">
    <property type="component" value="Unassembled WGS sequence"/>
</dbReference>
<feature type="transmembrane region" description="Helical" evidence="1">
    <location>
        <begin position="300"/>
        <end position="328"/>
    </location>
</feature>
<dbReference type="PANTHER" id="PTHR34414">
    <property type="entry name" value="HET DOMAIN-CONTAINING PROTEIN-RELATED"/>
    <property type="match status" value="1"/>
</dbReference>
<comment type="caution">
    <text evidence="2">The sequence shown here is derived from an EMBL/GenBank/DDBJ whole genome shotgun (WGS) entry which is preliminary data.</text>
</comment>
<sequence>MALDIFAQTCPFLVEPLDRDDTSMSSDYPPRLLFPASYRTASDDLAASTWDIAACVQREFNLHRLQIIFSWLWIVGRPMPPRPLHHQLLLSRDIFITERMDMHLVWTAGRIFIKPIPRFLLVPRFWSDHLSCLPGCTCACVLASATGYPPGGDGSCDRRRLWKSALGFLFSYAALVSHESDFLIARDKQLIPTEVTWSDWTILVEQVLATDHIYHNIHARFIYGELCLSRLNKIYSLTQPPFLRGYMSQWHRYGDFFQDNLSWLAAATVYIVVVLTALQVGLATNSLAGKHVFQSASYGFVVFSILGPLVALGLIILEFCCIFLNNWIVSVAYRKKRFQIIQAA</sequence>
<proteinExistence type="predicted"/>
<feature type="transmembrane region" description="Helical" evidence="1">
    <location>
        <begin position="261"/>
        <end position="280"/>
    </location>
</feature>
<dbReference type="PANTHER" id="PTHR34414:SF1">
    <property type="entry name" value="SUBTILISIN-LIKE SERINE PROTEASE"/>
    <property type="match status" value="1"/>
</dbReference>
<protein>
    <submittedName>
        <fullName evidence="2">Uncharacterized protein</fullName>
    </submittedName>
</protein>
<dbReference type="RefSeq" id="XP_056469653.1">
    <property type="nucleotide sequence ID" value="XM_056622237.1"/>
</dbReference>
<reference evidence="2" key="2">
    <citation type="journal article" date="2023" name="IMA Fungus">
        <title>Comparative genomic study of the Penicillium genus elucidates a diverse pangenome and 15 lateral gene transfer events.</title>
        <authorList>
            <person name="Petersen C."/>
            <person name="Sorensen T."/>
            <person name="Nielsen M.R."/>
            <person name="Sondergaard T.E."/>
            <person name="Sorensen J.L."/>
            <person name="Fitzpatrick D.A."/>
            <person name="Frisvad J.C."/>
            <person name="Nielsen K.L."/>
        </authorList>
    </citation>
    <scope>NUCLEOTIDE SEQUENCE</scope>
    <source>
        <strain evidence="2">IBT 30761</strain>
    </source>
</reference>
<evidence type="ECO:0000313" key="3">
    <source>
        <dbReference type="Proteomes" id="UP001149074"/>
    </source>
</evidence>
<reference evidence="2" key="1">
    <citation type="submission" date="2022-11" db="EMBL/GenBank/DDBJ databases">
        <authorList>
            <person name="Petersen C."/>
        </authorList>
    </citation>
    <scope>NUCLEOTIDE SEQUENCE</scope>
    <source>
        <strain evidence="2">IBT 30761</strain>
    </source>
</reference>
<keyword evidence="1" id="KW-0812">Transmembrane</keyword>
<keyword evidence="1" id="KW-0472">Membrane</keyword>
<gene>
    <name evidence="2" type="ORF">N7532_009746</name>
</gene>
<name>A0A9W9JXD2_9EURO</name>
<dbReference type="GeneID" id="81361216"/>
<dbReference type="EMBL" id="JAPQKI010000010">
    <property type="protein sequence ID" value="KAJ5084975.1"/>
    <property type="molecule type" value="Genomic_DNA"/>
</dbReference>